<dbReference type="InterPro" id="IPR048846">
    <property type="entry name" value="PaaX-like_central"/>
</dbReference>
<evidence type="ECO:0000313" key="3">
    <source>
        <dbReference type="Proteomes" id="UP000228495"/>
    </source>
</evidence>
<dbReference type="Proteomes" id="UP000228495">
    <property type="component" value="Unassembled WGS sequence"/>
</dbReference>
<gene>
    <name evidence="2" type="ORF">COX05_00390</name>
</gene>
<dbReference type="GO" id="GO:0006351">
    <property type="term" value="P:DNA-templated transcription"/>
    <property type="evidence" value="ECO:0007669"/>
    <property type="project" value="TreeGrafter"/>
</dbReference>
<protein>
    <recommendedName>
        <fullName evidence="1">Transcriptional repressor PaaX-like central Cas2-like domain-containing protein</fullName>
    </recommendedName>
</protein>
<dbReference type="PANTHER" id="PTHR30319:SF1">
    <property type="entry name" value="TRANSCRIPTIONAL REPRESSOR PAAX"/>
    <property type="match status" value="1"/>
</dbReference>
<dbReference type="AlphaFoldDB" id="A0A2H0BIW3"/>
<reference evidence="2 3" key="1">
    <citation type="submission" date="2017-09" db="EMBL/GenBank/DDBJ databases">
        <title>Depth-based differentiation of microbial function through sediment-hosted aquifers and enrichment of novel symbionts in the deep terrestrial subsurface.</title>
        <authorList>
            <person name="Probst A.J."/>
            <person name="Ladd B."/>
            <person name="Jarett J.K."/>
            <person name="Geller-Mcgrath D.E."/>
            <person name="Sieber C.M."/>
            <person name="Emerson J.B."/>
            <person name="Anantharaman K."/>
            <person name="Thomas B.C."/>
            <person name="Malmstrom R."/>
            <person name="Stieglmeier M."/>
            <person name="Klingl A."/>
            <person name="Woyke T."/>
            <person name="Ryan C.M."/>
            <person name="Banfield J.F."/>
        </authorList>
    </citation>
    <scope>NUCLEOTIDE SEQUENCE [LARGE SCALE GENOMIC DNA]</scope>
    <source>
        <strain evidence="2">CG22_combo_CG10-13_8_21_14_all_39_12</strain>
    </source>
</reference>
<dbReference type="EMBL" id="PCSU01000004">
    <property type="protein sequence ID" value="PIP56940.1"/>
    <property type="molecule type" value="Genomic_DNA"/>
</dbReference>
<dbReference type="Pfam" id="PF20803">
    <property type="entry name" value="PaaX_M"/>
    <property type="match status" value="1"/>
</dbReference>
<evidence type="ECO:0000313" key="2">
    <source>
        <dbReference type="EMBL" id="PIP56940.1"/>
    </source>
</evidence>
<accession>A0A2H0BIW3</accession>
<sequence>MSTTASFILFGIANEYLTRKVFRLVFTPYESLYAIFSPYIYHQSSIRHAINELYTLGYIEKMNKDGKKYISVTKKGVAYIQHEYSYLLSERIIDTTQWYFAIFDVPESKRTLRDEIRSELTNLGFRLWQRSTYILPFGIYGQKELTKKLTNESWKNHLHVVTVNSFILGETPTSLIEKLWLNSNNNTNVEALLRESTKACDQLTKKAANAYQKQAAHIKIQETLKTLFELIQQSATEPFVFSSGQQILKTVQGIVDTLQNAEIQNP</sequence>
<dbReference type="PANTHER" id="PTHR30319">
    <property type="entry name" value="PHENYLACETIC ACID REGULATOR-RELATED TRANSCRIPTIONAL REPRESSOR"/>
    <property type="match status" value="1"/>
</dbReference>
<proteinExistence type="predicted"/>
<organism evidence="2 3">
    <name type="scientific">candidate division WWE3 bacterium CG22_combo_CG10-13_8_21_14_all_39_12</name>
    <dbReference type="NCBI Taxonomy" id="1975094"/>
    <lineage>
        <taxon>Bacteria</taxon>
        <taxon>Katanobacteria</taxon>
    </lineage>
</organism>
<feature type="domain" description="Transcriptional repressor PaaX-like central Cas2-like" evidence="1">
    <location>
        <begin position="97"/>
        <end position="164"/>
    </location>
</feature>
<evidence type="ECO:0000259" key="1">
    <source>
        <dbReference type="Pfam" id="PF20803"/>
    </source>
</evidence>
<comment type="caution">
    <text evidence="2">The sequence shown here is derived from an EMBL/GenBank/DDBJ whole genome shotgun (WGS) entry which is preliminary data.</text>
</comment>
<dbReference type="Gene3D" id="3.30.70.2650">
    <property type="match status" value="1"/>
</dbReference>
<name>A0A2H0BIW3_UNCKA</name>